<evidence type="ECO:0000256" key="1">
    <source>
        <dbReference type="SAM" id="MobiDB-lite"/>
    </source>
</evidence>
<keyword evidence="3" id="KW-1185">Reference proteome</keyword>
<protein>
    <submittedName>
        <fullName evidence="2">Uncharacterized protein</fullName>
    </submittedName>
</protein>
<name>A0A7H0I2R0_9ACTN</name>
<proteinExistence type="predicted"/>
<reference evidence="2 3" key="1">
    <citation type="submission" date="2020-08" db="EMBL/GenBank/DDBJ databases">
        <title>A novel species.</title>
        <authorList>
            <person name="Gao J."/>
        </authorList>
    </citation>
    <scope>NUCLEOTIDE SEQUENCE [LARGE SCALE GENOMIC DNA]</scope>
    <source>
        <strain evidence="2 3">CRPJ-33</strain>
    </source>
</reference>
<evidence type="ECO:0000313" key="2">
    <source>
        <dbReference type="EMBL" id="QNP67076.1"/>
    </source>
</evidence>
<organism evidence="2 3">
    <name type="scientific">Streptomyces genisteinicus</name>
    <dbReference type="NCBI Taxonomy" id="2768068"/>
    <lineage>
        <taxon>Bacteria</taxon>
        <taxon>Bacillati</taxon>
        <taxon>Actinomycetota</taxon>
        <taxon>Actinomycetes</taxon>
        <taxon>Kitasatosporales</taxon>
        <taxon>Streptomycetaceae</taxon>
        <taxon>Streptomyces</taxon>
    </lineage>
</organism>
<dbReference type="KEGG" id="sgj:IAG43_32070"/>
<sequence>MRSTLNATEPVETGKTVETGAPVIALPQTFSVEGATLGRKPNNDGDNSGAMWFE</sequence>
<dbReference type="EMBL" id="CP060825">
    <property type="protein sequence ID" value="QNP67076.1"/>
    <property type="molecule type" value="Genomic_DNA"/>
</dbReference>
<feature type="region of interest" description="Disordered" evidence="1">
    <location>
        <begin position="35"/>
        <end position="54"/>
    </location>
</feature>
<accession>A0A7H0I2R0</accession>
<gene>
    <name evidence="2" type="ORF">IAG43_32070</name>
</gene>
<dbReference type="AlphaFoldDB" id="A0A7H0I2R0"/>
<dbReference type="Proteomes" id="UP000516230">
    <property type="component" value="Chromosome"/>
</dbReference>
<dbReference type="RefSeq" id="WP_187744129.1">
    <property type="nucleotide sequence ID" value="NZ_CP060825.1"/>
</dbReference>
<evidence type="ECO:0000313" key="3">
    <source>
        <dbReference type="Proteomes" id="UP000516230"/>
    </source>
</evidence>